<name>A0AB38Z6G9_9HEMI</name>
<feature type="transmembrane region" description="Helical" evidence="1">
    <location>
        <begin position="6"/>
        <end position="30"/>
    </location>
</feature>
<geneLocation type="mitochondrion" evidence="2"/>
<protein>
    <submittedName>
        <fullName evidence="2">ATP synthase F0 subunit 8</fullName>
    </submittedName>
</protein>
<keyword evidence="2" id="KW-0496">Mitochondrion</keyword>
<dbReference type="EMBL" id="OR804134">
    <property type="protein sequence ID" value="WPW46960.1"/>
    <property type="molecule type" value="Genomic_DNA"/>
</dbReference>
<sequence length="51" mass="6430">MPQMAPLSWITLMIMFTMTMMMINTIVYFYKNYQTKKNDKDIYFNKMNWMW</sequence>
<keyword evidence="1" id="KW-0812">Transmembrane</keyword>
<accession>A0AB38Z6G9</accession>
<proteinExistence type="predicted"/>
<dbReference type="RefSeq" id="YP_011010345.1">
    <property type="nucleotide sequence ID" value="NC_085386.1"/>
</dbReference>
<evidence type="ECO:0000313" key="2">
    <source>
        <dbReference type="EMBL" id="WPW46960.1"/>
    </source>
</evidence>
<keyword evidence="1" id="KW-0472">Membrane</keyword>
<reference evidence="2" key="1">
    <citation type="journal article" date="2024" name="Insect Syst Divers">
        <title>Skimming the skaters: genome skimming improves phylogenetic resolution of Halobatinae (Hemiptera: Gerridae).</title>
        <authorList>
            <person name="Chang J.J.M."/>
            <person name="Raupach M.J."/>
            <person name="Cheng L."/>
            <person name="Damgaard J."/>
            <person name="Hongjamrassilp W."/>
            <person name="Ip Y.C.A."/>
            <person name="Ng M.H.-C."/>
            <person name="Chan W.W.R."/>
            <person name="Kunning I."/>
            <person name="Liang B.J.Y."/>
            <person name="Maggioni D."/>
            <person name="Mana R.R."/>
            <person name="Mishra H."/>
            <person name="Mowe M.A.D."/>
            <person name="Wainwright B.J."/>
            <person name="Whitney J.L."/>
            <person name="Wolfe K."/>
            <person name="Yeo D.C.J."/>
            <person name="Huang D."/>
        </authorList>
    </citation>
    <scope>NUCLEOTIDE SEQUENCE</scope>
</reference>
<organism evidence="2">
    <name type="scientific">Metrocoris tigrinus</name>
    <dbReference type="NCBI Taxonomy" id="3095938"/>
    <lineage>
        <taxon>Eukaryota</taxon>
        <taxon>Metazoa</taxon>
        <taxon>Ecdysozoa</taxon>
        <taxon>Arthropoda</taxon>
        <taxon>Hexapoda</taxon>
        <taxon>Insecta</taxon>
        <taxon>Pterygota</taxon>
        <taxon>Neoptera</taxon>
        <taxon>Paraneoptera</taxon>
        <taxon>Hemiptera</taxon>
        <taxon>Heteroptera</taxon>
        <taxon>Gerromorpha</taxon>
        <taxon>Gerroidea</taxon>
        <taxon>Gerridae</taxon>
        <taxon>Halobatinae</taxon>
        <taxon>Metrocoris</taxon>
    </lineage>
</organism>
<dbReference type="GeneID" id="87711337"/>
<evidence type="ECO:0000256" key="1">
    <source>
        <dbReference type="SAM" id="Phobius"/>
    </source>
</evidence>
<keyword evidence="1" id="KW-1133">Transmembrane helix</keyword>
<gene>
    <name evidence="2" type="primary">ATP8</name>
</gene>
<dbReference type="CTD" id="4509"/>
<dbReference type="AlphaFoldDB" id="A0AB38Z6G9"/>